<keyword evidence="1" id="KW-0413">Isomerase</keyword>
<dbReference type="GO" id="GO:0016853">
    <property type="term" value="F:isomerase activity"/>
    <property type="evidence" value="ECO:0007669"/>
    <property type="project" value="UniProtKB-KW"/>
</dbReference>
<dbReference type="Proteomes" id="UP000015216">
    <property type="component" value="Chromosome"/>
</dbReference>
<gene>
    <name evidence="1" type="primary">rpiAc</name>
    <name evidence="1" type="ORF">SSDC_01415</name>
</gene>
<dbReference type="EMBL" id="CP003468">
    <property type="protein sequence ID" value="AGS06971.1"/>
    <property type="molecule type" value="Genomic_DNA"/>
</dbReference>
<keyword evidence="2" id="KW-1185">Reference proteome</keyword>
<dbReference type="RefSeq" id="WP_020915546.1">
    <property type="nucleotide sequence ID" value="NC_021885.1"/>
</dbReference>
<evidence type="ECO:0000313" key="2">
    <source>
        <dbReference type="Proteomes" id="UP000015216"/>
    </source>
</evidence>
<reference evidence="1 2" key="1">
    <citation type="journal article" date="2013" name="Curr. Biol.">
        <title>Defensive bacteriome symbiont with a drastically reduced genome.</title>
        <authorList>
            <person name="Nakabachi A."/>
            <person name="Ueoka R."/>
            <person name="Oshima K."/>
            <person name="Teta R."/>
            <person name="Mangoni A."/>
            <person name="Gurgui M."/>
            <person name="Oldham N.J."/>
            <person name="van Echten-Deckert G."/>
            <person name="Okamura K."/>
            <person name="Yamamoto K."/>
            <person name="Inoue H."/>
            <person name="Ohkuma M."/>
            <person name="Hongoh Y."/>
            <person name="Miyagishima S.Y."/>
            <person name="Hattori M."/>
            <person name="Piel J."/>
            <person name="Fukatsu T."/>
        </authorList>
    </citation>
    <scope>NUCLEOTIDE SEQUENCE [LARGE SCALE GENOMIC DNA]</scope>
    <source>
        <strain evidence="1 2">DC</strain>
    </source>
</reference>
<evidence type="ECO:0000313" key="1">
    <source>
        <dbReference type="EMBL" id="AGS06971.1"/>
    </source>
</evidence>
<dbReference type="SUPFAM" id="SSF75445">
    <property type="entry name" value="D-ribose-5-phosphate isomerase (RpiA), lid domain"/>
    <property type="match status" value="1"/>
</dbReference>
<dbReference type="eggNOG" id="COG0120">
    <property type="taxonomic scope" value="Bacteria"/>
</dbReference>
<proteinExistence type="predicted"/>
<dbReference type="AlphaFoldDB" id="S5RM04"/>
<protein>
    <submittedName>
        <fullName evidence="1">Split ribose-5-phosphate isomerase A</fullName>
    </submittedName>
</protein>
<accession>S5RM04</accession>
<dbReference type="GeneID" id="301553260"/>
<name>S5RM04_9PROT</name>
<dbReference type="KEGG" id="ssdc:SSDC_01415"/>
<sequence length="58" mass="6635">MLQLIKLGENPSLRIKNGKPIITDNFCFIIDVTGLKIINPVSLKKSNSRCSYSWFICY</sequence>
<organism evidence="1 2">
    <name type="scientific">Candidatus Profftella armatura</name>
    <dbReference type="NCBI Taxonomy" id="669502"/>
    <lineage>
        <taxon>Bacteria</taxon>
        <taxon>Pseudomonadati</taxon>
        <taxon>Pseudomonadota</taxon>
        <taxon>Betaproteobacteria</taxon>
        <taxon>Candidatus Profftella</taxon>
    </lineage>
</organism>
<dbReference type="Gene3D" id="3.30.70.260">
    <property type="match status" value="1"/>
</dbReference>
<dbReference type="HOGENOM" id="CLU_2970896_0_0_4"/>